<name>A0AA41Z757_9SPHN</name>
<accession>A0AA41Z757</accession>
<sequence>MCVLAIAWRADPRWKLVVAANRDEFHDRRAEPLQRWPDGTIIAGRDAQAGGTWLAVAAPGRFAAVTNLRGFGAPDPSRASRGALVTGLATGIVPPTERLGDYNPFNAVTIGDDDALFLSNRPTPLARALAPGLHAMSNGPLDPPWRKTIRLSEVIARWLSGAEHDREALFAGLRDATPAAGTDDDPAPIFVGDTAYGTRCSTIVLVDADNNGLIVERRFDRHGDAVGDTAIAFRWRAD</sequence>
<dbReference type="Proteomes" id="UP001165565">
    <property type="component" value="Unassembled WGS sequence"/>
</dbReference>
<proteinExistence type="predicted"/>
<dbReference type="PANTHER" id="PTHR17985:SF8">
    <property type="entry name" value="TRANSPORT AND GOLGI ORGANIZATION PROTEIN 2 HOMOLOG"/>
    <property type="match status" value="1"/>
</dbReference>
<reference evidence="1" key="1">
    <citation type="submission" date="2022-06" db="EMBL/GenBank/DDBJ databases">
        <title>Sphingomonas sp. nov. isolated from rhizosphere soil of tomato.</title>
        <authorList>
            <person name="Dong H."/>
            <person name="Gao R."/>
        </authorList>
    </citation>
    <scope>NUCLEOTIDE SEQUENCE</scope>
    <source>
        <strain evidence="1">MMSM24</strain>
    </source>
</reference>
<keyword evidence="2" id="KW-1185">Reference proteome</keyword>
<evidence type="ECO:0000313" key="1">
    <source>
        <dbReference type="EMBL" id="MCW6534173.1"/>
    </source>
</evidence>
<dbReference type="PANTHER" id="PTHR17985">
    <property type="entry name" value="SER/THR-RICH PROTEIN T10 IN DGCR REGION"/>
    <property type="match status" value="1"/>
</dbReference>
<dbReference type="Pfam" id="PF05742">
    <property type="entry name" value="TANGO2"/>
    <property type="match status" value="1"/>
</dbReference>
<dbReference type="RefSeq" id="WP_265268112.1">
    <property type="nucleotide sequence ID" value="NZ_JANFAV010000002.1"/>
</dbReference>
<dbReference type="AlphaFoldDB" id="A0AA41Z757"/>
<dbReference type="EMBL" id="JANFAV010000002">
    <property type="protein sequence ID" value="MCW6534173.1"/>
    <property type="molecule type" value="Genomic_DNA"/>
</dbReference>
<gene>
    <name evidence="1" type="ORF">NEE01_05170</name>
</gene>
<evidence type="ECO:0000313" key="2">
    <source>
        <dbReference type="Proteomes" id="UP001165565"/>
    </source>
</evidence>
<protein>
    <submittedName>
        <fullName evidence="1">NRDE family protein</fullName>
    </submittedName>
</protein>
<organism evidence="1 2">
    <name type="scientific">Sphingomonas lycopersici</name>
    <dbReference type="NCBI Taxonomy" id="2951807"/>
    <lineage>
        <taxon>Bacteria</taxon>
        <taxon>Pseudomonadati</taxon>
        <taxon>Pseudomonadota</taxon>
        <taxon>Alphaproteobacteria</taxon>
        <taxon>Sphingomonadales</taxon>
        <taxon>Sphingomonadaceae</taxon>
        <taxon>Sphingomonas</taxon>
    </lineage>
</organism>
<comment type="caution">
    <text evidence="1">The sequence shown here is derived from an EMBL/GenBank/DDBJ whole genome shotgun (WGS) entry which is preliminary data.</text>
</comment>
<dbReference type="InterPro" id="IPR008551">
    <property type="entry name" value="TANGO2"/>
</dbReference>